<accession>H8H2F1</accession>
<reference evidence="1 2" key="1">
    <citation type="journal article" date="2012" name="PLoS ONE">
        <title>Genome sequence and transcriptome analysis of the radioresistant bacterium Deinococcus gobiensis: insights into the extreme environmental adaptations.</title>
        <authorList>
            <person name="Yuan M."/>
            <person name="Chen M."/>
            <person name="Zhang W."/>
            <person name="Lu W."/>
            <person name="Wang J."/>
            <person name="Yang M."/>
            <person name="Zhao P."/>
            <person name="Tang R."/>
            <person name="Li X."/>
            <person name="Hao Y."/>
            <person name="Zhou Z."/>
            <person name="Zhan Y."/>
            <person name="Yu H."/>
            <person name="Teng C."/>
            <person name="Yan Y."/>
            <person name="Ping S."/>
            <person name="Wang Y."/>
            <person name="Lin M."/>
        </authorList>
    </citation>
    <scope>NUCLEOTIDE SEQUENCE [LARGE SCALE GENOMIC DNA]</scope>
    <source>
        <strain evidence="2">DSM 21396 / JCM 16679 / CGMCC 1.7299 / I-0</strain>
        <plasmid evidence="1">P2</plasmid>
    </source>
</reference>
<geneLocation type="plasmid" evidence="1 2">
    <name>P2</name>
</geneLocation>
<dbReference type="Proteomes" id="UP000007575">
    <property type="component" value="Plasmid P2"/>
</dbReference>
<sequence>MRMPEQLKPHHQPLDAFLLDVLRRHLPPGSNLLHANHLRKTVGDQMTYQVRADIRLPTGKEQTGLLAATTTGIPESADLRVSWTPPIWSRQAEG</sequence>
<proteinExistence type="predicted"/>
<evidence type="ECO:0000313" key="1">
    <source>
        <dbReference type="EMBL" id="AFD27698.1"/>
    </source>
</evidence>
<name>H8H2F1_DEIGI</name>
<dbReference type="EMBL" id="CP002193">
    <property type="protein sequence ID" value="AFD27698.1"/>
    <property type="molecule type" value="Genomic_DNA"/>
</dbReference>
<dbReference type="KEGG" id="dgo:DGo_PB0429"/>
<keyword evidence="2" id="KW-1185">Reference proteome</keyword>
<protein>
    <submittedName>
        <fullName evidence="1">Uncharacterized protein</fullName>
    </submittedName>
</protein>
<evidence type="ECO:0000313" key="2">
    <source>
        <dbReference type="Proteomes" id="UP000007575"/>
    </source>
</evidence>
<keyword evidence="1" id="KW-0614">Plasmid</keyword>
<gene>
    <name evidence="1" type="ordered locus">DGo_PB0429</name>
</gene>
<dbReference type="AlphaFoldDB" id="H8H2F1"/>
<dbReference type="HOGENOM" id="CLU_2381406_0_0_0"/>
<organism evidence="1 2">
    <name type="scientific">Deinococcus gobiensis (strain DSM 21396 / JCM 16679 / CGMCC 1.7299 / I-0)</name>
    <dbReference type="NCBI Taxonomy" id="745776"/>
    <lineage>
        <taxon>Bacteria</taxon>
        <taxon>Thermotogati</taxon>
        <taxon>Deinococcota</taxon>
        <taxon>Deinococci</taxon>
        <taxon>Deinococcales</taxon>
        <taxon>Deinococcaceae</taxon>
        <taxon>Deinococcus</taxon>
    </lineage>
</organism>